<dbReference type="RefSeq" id="WP_271886455.1">
    <property type="nucleotide sequence ID" value="NZ_CP067136.1"/>
</dbReference>
<evidence type="ECO:0000313" key="1">
    <source>
        <dbReference type="EMBL" id="WCR05738.1"/>
    </source>
</evidence>
<evidence type="ECO:0000313" key="2">
    <source>
        <dbReference type="Proteomes" id="UP001219349"/>
    </source>
</evidence>
<dbReference type="Pfam" id="PF06935">
    <property type="entry name" value="DUF1284"/>
    <property type="match status" value="1"/>
</dbReference>
<name>A0ABY7SGQ9_9RHOB</name>
<proteinExistence type="predicted"/>
<gene>
    <name evidence="1" type="ORF">JHX87_09280</name>
</gene>
<accession>A0ABY7SGQ9</accession>
<dbReference type="InterPro" id="IPR009702">
    <property type="entry name" value="DUF1284"/>
</dbReference>
<dbReference type="EMBL" id="CP067136">
    <property type="protein sequence ID" value="WCR05738.1"/>
    <property type="molecule type" value="Genomic_DNA"/>
</dbReference>
<organism evidence="1 2">
    <name type="scientific">Paracoccus fistulariae</name>
    <dbReference type="NCBI Taxonomy" id="658446"/>
    <lineage>
        <taxon>Bacteria</taxon>
        <taxon>Pseudomonadati</taxon>
        <taxon>Pseudomonadota</taxon>
        <taxon>Alphaproteobacteria</taxon>
        <taxon>Rhodobacterales</taxon>
        <taxon>Paracoccaceae</taxon>
        <taxon>Paracoccus</taxon>
    </lineage>
</organism>
<reference evidence="1 2" key="1">
    <citation type="submission" date="2021-01" db="EMBL/GenBank/DDBJ databases">
        <title>Biogeographic distribution of Paracoccus.</title>
        <authorList>
            <person name="Hollensteiner J."/>
            <person name="Leineberger J."/>
            <person name="Brinkhoff T."/>
            <person name="Daniel R."/>
        </authorList>
    </citation>
    <scope>NUCLEOTIDE SEQUENCE [LARGE SCALE GENOMIC DNA]</scope>
    <source>
        <strain evidence="1 2">KCTC 22803</strain>
    </source>
</reference>
<dbReference type="Proteomes" id="UP001219349">
    <property type="component" value="Chromosome"/>
</dbReference>
<sequence>MTVRLRPHHLLCLLTYIGKGYSPAFIAGLTEIARRVNAGEEVVIVTGPDDICAPLLEDPDAHCHNPGVQIRDANAARDVGALLDRDIRHGLRMVLTPVLVAQMRAAFANQDTRSACARCDWAALCSDIAADGFVGAILQAQDSTAE</sequence>
<protein>
    <submittedName>
        <fullName evidence="1">DUF1284 domain-containing protein</fullName>
    </submittedName>
</protein>
<keyword evidence="2" id="KW-1185">Reference proteome</keyword>